<accession>A0AAF0EZD9</accession>
<feature type="region of interest" description="Disordered" evidence="2">
    <location>
        <begin position="100"/>
        <end position="150"/>
    </location>
</feature>
<dbReference type="Proteomes" id="UP001217754">
    <property type="component" value="Chromosome 4"/>
</dbReference>
<dbReference type="PANTHER" id="PTHR12874:SF9">
    <property type="entry name" value="F-BOX ONLY PROTEIN 48"/>
    <property type="match status" value="1"/>
</dbReference>
<dbReference type="InterPro" id="IPR036047">
    <property type="entry name" value="F-box-like_dom_sf"/>
</dbReference>
<evidence type="ECO:0000313" key="4">
    <source>
        <dbReference type="EMBL" id="WFD39805.1"/>
    </source>
</evidence>
<reference evidence="4" key="1">
    <citation type="submission" date="2023-03" db="EMBL/GenBank/DDBJ databases">
        <title>Mating type loci evolution in Malassezia.</title>
        <authorList>
            <person name="Coelho M.A."/>
        </authorList>
    </citation>
    <scope>NUCLEOTIDE SEQUENCE</scope>
    <source>
        <strain evidence="4">CBS 9431</strain>
    </source>
</reference>
<dbReference type="RefSeq" id="XP_060122702.1">
    <property type="nucleotide sequence ID" value="XM_060266719.1"/>
</dbReference>
<feature type="region of interest" description="Disordered" evidence="2">
    <location>
        <begin position="15"/>
        <end position="43"/>
    </location>
</feature>
<dbReference type="PANTHER" id="PTHR12874">
    <property type="entry name" value="F-BOX ONLY PROTEIN 48-RELATED"/>
    <property type="match status" value="1"/>
</dbReference>
<dbReference type="Gene3D" id="1.20.1280.50">
    <property type="match status" value="1"/>
</dbReference>
<sequence>MHGTELEQFRARWQREVATRHRSVPHAAPREETHEERERPAGLDRLSVKHEALDPKVQAEHAVEKDRLTKLLAALVPAHEARVREGAEEAVRSGIERMRLAGDRSADGATAGQDTSGTHAPHNDTHARSASDANGAHATDATDAPGAPAAATLAPRPMATVYELHAADEDAPIPAASLPDEVWIKILTHAVHPCAPPAPAPVLAENMSYQPPKTPWRTRTGPDYITLEYAARVCWKLRLLTAHPKLWRLVVQATYLPPQIPPTLSVDEVHAAHSYSWRDTFIEQPRIRMNGAYIASCQYTQQGMSEENVWVRVLHLVEFFRYLRFFPNGQCLSMLTVERPADTVHQLVPGVRAKGLAVGRWHLLPDAANTLVVIDDLSDASLPNYRFQMTLVLRETQPGRWNKLEMLEYASLHLHTGEVLPFPHKHQRPFYFSRVKGYGV</sequence>
<evidence type="ECO:0000259" key="3">
    <source>
        <dbReference type="Pfam" id="PF19270"/>
    </source>
</evidence>
<feature type="compositionally biased region" description="Basic and acidic residues" evidence="2">
    <location>
        <begin position="28"/>
        <end position="43"/>
    </location>
</feature>
<evidence type="ECO:0000313" key="5">
    <source>
        <dbReference type="Proteomes" id="UP001217754"/>
    </source>
</evidence>
<protein>
    <recommendedName>
        <fullName evidence="3">F-box protein Hrt3/FBXO9 C-terminal domain-containing protein</fullName>
    </recommendedName>
</protein>
<keyword evidence="5" id="KW-1185">Reference proteome</keyword>
<dbReference type="GO" id="GO:0019005">
    <property type="term" value="C:SCF ubiquitin ligase complex"/>
    <property type="evidence" value="ECO:0007669"/>
    <property type="project" value="TreeGrafter"/>
</dbReference>
<evidence type="ECO:0000256" key="2">
    <source>
        <dbReference type="SAM" id="MobiDB-lite"/>
    </source>
</evidence>
<feature type="domain" description="F-box protein Hrt3/FBXO9 C-terminal" evidence="3">
    <location>
        <begin position="269"/>
        <end position="422"/>
    </location>
</feature>
<dbReference type="AlphaFoldDB" id="A0AAF0EZD9"/>
<dbReference type="GO" id="GO:0005737">
    <property type="term" value="C:cytoplasm"/>
    <property type="evidence" value="ECO:0007669"/>
    <property type="project" value="TreeGrafter"/>
</dbReference>
<feature type="compositionally biased region" description="Low complexity" evidence="2">
    <location>
        <begin position="136"/>
        <end position="150"/>
    </location>
</feature>
<name>A0AAF0EZD9_9BASI</name>
<gene>
    <name evidence="4" type="ORF">MJAP1_002786</name>
</gene>
<organism evidence="4 5">
    <name type="scientific">Malassezia japonica</name>
    <dbReference type="NCBI Taxonomy" id="223818"/>
    <lineage>
        <taxon>Eukaryota</taxon>
        <taxon>Fungi</taxon>
        <taxon>Dikarya</taxon>
        <taxon>Basidiomycota</taxon>
        <taxon>Ustilaginomycotina</taxon>
        <taxon>Malasseziomycetes</taxon>
        <taxon>Malasseziales</taxon>
        <taxon>Malasseziaceae</taxon>
        <taxon>Malassezia</taxon>
    </lineage>
</organism>
<keyword evidence="1" id="KW-0833">Ubl conjugation pathway</keyword>
<dbReference type="GeneID" id="85226437"/>
<proteinExistence type="predicted"/>
<dbReference type="EMBL" id="CP119961">
    <property type="protein sequence ID" value="WFD39805.1"/>
    <property type="molecule type" value="Genomic_DNA"/>
</dbReference>
<evidence type="ECO:0000256" key="1">
    <source>
        <dbReference type="ARBA" id="ARBA00022786"/>
    </source>
</evidence>
<dbReference type="SUPFAM" id="SSF81383">
    <property type="entry name" value="F-box domain"/>
    <property type="match status" value="1"/>
</dbReference>
<dbReference type="Pfam" id="PF19270">
    <property type="entry name" value="FBO_C"/>
    <property type="match status" value="1"/>
</dbReference>
<dbReference type="GO" id="GO:0031146">
    <property type="term" value="P:SCF-dependent proteasomal ubiquitin-dependent protein catabolic process"/>
    <property type="evidence" value="ECO:0007669"/>
    <property type="project" value="TreeGrafter"/>
</dbReference>
<dbReference type="InterPro" id="IPR045464">
    <property type="entry name" value="Hrt3/FBXO9_C"/>
</dbReference>